<dbReference type="EMBL" id="JAKILJ010000007">
    <property type="protein sequence ID" value="MCL1104530.1"/>
    <property type="molecule type" value="Genomic_DNA"/>
</dbReference>
<dbReference type="AlphaFoldDB" id="A0A9X2C9T0"/>
<organism evidence="1 2">
    <name type="scientific">Shewanella algicola</name>
    <dbReference type="NCBI Taxonomy" id="640633"/>
    <lineage>
        <taxon>Bacteria</taxon>
        <taxon>Pseudomonadati</taxon>
        <taxon>Pseudomonadota</taxon>
        <taxon>Gammaproteobacteria</taxon>
        <taxon>Alteromonadales</taxon>
        <taxon>Shewanellaceae</taxon>
        <taxon>Shewanella</taxon>
    </lineage>
</organism>
<gene>
    <name evidence="1" type="ORF">L2749_04560</name>
</gene>
<protein>
    <submittedName>
        <fullName evidence="1">2OG-Fe(II) oxygenase</fullName>
    </submittedName>
</protein>
<dbReference type="Proteomes" id="UP001139408">
    <property type="component" value="Unassembled WGS sequence"/>
</dbReference>
<name>A0A9X2C9T0_9GAMM</name>
<evidence type="ECO:0000313" key="2">
    <source>
        <dbReference type="Proteomes" id="UP001139408"/>
    </source>
</evidence>
<keyword evidence="2" id="KW-1185">Reference proteome</keyword>
<dbReference type="RefSeq" id="WP_188924281.1">
    <property type="nucleotide sequence ID" value="NZ_BMQI01000008.1"/>
</dbReference>
<proteinExistence type="predicted"/>
<accession>A0A9X2C9T0</accession>
<comment type="caution">
    <text evidence="1">The sequence shown here is derived from an EMBL/GenBank/DDBJ whole genome shotgun (WGS) entry which is preliminary data.</text>
</comment>
<evidence type="ECO:0000313" key="1">
    <source>
        <dbReference type="EMBL" id="MCL1104530.1"/>
    </source>
</evidence>
<reference evidence="1" key="1">
    <citation type="submission" date="2022-01" db="EMBL/GenBank/DDBJ databases">
        <title>Whole genome-based taxonomy of the Shewanellaceae.</title>
        <authorList>
            <person name="Martin-Rodriguez A.J."/>
        </authorList>
    </citation>
    <scope>NUCLEOTIDE SEQUENCE</scope>
    <source>
        <strain evidence="1">DSM 23803</strain>
    </source>
</reference>
<sequence>MIKVVNKAIFSSRVFYVYLVTYHTNHRVMNHVDPVQQGRYFKFNIIVKQPKVGGVFICQKTIFNLFNRVYLFRPDLYEHSVTKIESGQRVILTIAVNI</sequence>